<reference evidence="1 2" key="1">
    <citation type="journal article" date="2018" name="PLoS Genet.">
        <title>Population sequencing reveals clonal diversity and ancestral inbreeding in the grapevine cultivar Chardonnay.</title>
        <authorList>
            <person name="Roach M.J."/>
            <person name="Johnson D.L."/>
            <person name="Bohlmann J."/>
            <person name="van Vuuren H.J."/>
            <person name="Jones S.J."/>
            <person name="Pretorius I.S."/>
            <person name="Schmidt S.A."/>
            <person name="Borneman A.R."/>
        </authorList>
    </citation>
    <scope>NUCLEOTIDE SEQUENCE [LARGE SCALE GENOMIC DNA]</scope>
    <source>
        <strain evidence="2">cv. Chardonnay</strain>
        <tissue evidence="1">Leaf</tissue>
    </source>
</reference>
<name>A0A438IP56_VITVI</name>
<evidence type="ECO:0000313" key="1">
    <source>
        <dbReference type="EMBL" id="RVW98497.1"/>
    </source>
</evidence>
<gene>
    <name evidence="1" type="ORF">CK203_026867</name>
</gene>
<dbReference type="AlphaFoldDB" id="A0A438IP56"/>
<sequence length="95" mass="10908">MGVWKALRSGWEALKDRIGSRLAPATSWGPRFVRQLHDWELEVDEFFGRLYDHSISLNSEDTMVWLGLKNGNFSVKSYYSSLASEGTKPFPRDIV</sequence>
<protein>
    <submittedName>
        <fullName evidence="1">Uncharacterized protein</fullName>
    </submittedName>
</protein>
<proteinExistence type="predicted"/>
<evidence type="ECO:0000313" key="2">
    <source>
        <dbReference type="Proteomes" id="UP000288805"/>
    </source>
</evidence>
<dbReference type="EMBL" id="QGNW01000093">
    <property type="protein sequence ID" value="RVW98497.1"/>
    <property type="molecule type" value="Genomic_DNA"/>
</dbReference>
<dbReference type="Proteomes" id="UP000288805">
    <property type="component" value="Unassembled WGS sequence"/>
</dbReference>
<accession>A0A438IP56</accession>
<organism evidence="1 2">
    <name type="scientific">Vitis vinifera</name>
    <name type="common">Grape</name>
    <dbReference type="NCBI Taxonomy" id="29760"/>
    <lineage>
        <taxon>Eukaryota</taxon>
        <taxon>Viridiplantae</taxon>
        <taxon>Streptophyta</taxon>
        <taxon>Embryophyta</taxon>
        <taxon>Tracheophyta</taxon>
        <taxon>Spermatophyta</taxon>
        <taxon>Magnoliopsida</taxon>
        <taxon>eudicotyledons</taxon>
        <taxon>Gunneridae</taxon>
        <taxon>Pentapetalae</taxon>
        <taxon>rosids</taxon>
        <taxon>Vitales</taxon>
        <taxon>Vitaceae</taxon>
        <taxon>Viteae</taxon>
        <taxon>Vitis</taxon>
    </lineage>
</organism>
<comment type="caution">
    <text evidence="1">The sequence shown here is derived from an EMBL/GenBank/DDBJ whole genome shotgun (WGS) entry which is preliminary data.</text>
</comment>